<name>A0A037ZEM8_9RHOB</name>
<dbReference type="STRING" id="1454373.ACMU_17990"/>
<dbReference type="AlphaFoldDB" id="A0A037ZEM8"/>
<sequence>MINPFEGRAAPLSGPARDLLPITPDDNTDLSTVAVALFVETGGTVSFVTVAGETRSVSIGDFSILPVGVMRVLSTGTTASGLHGFLI</sequence>
<dbReference type="EMBL" id="JFKE01000007">
    <property type="protein sequence ID" value="KAJ54597.1"/>
    <property type="molecule type" value="Genomic_DNA"/>
</dbReference>
<reference evidence="1 2" key="1">
    <citation type="submission" date="2014-03" db="EMBL/GenBank/DDBJ databases">
        <title>Draft Genome Sequence of Actibacterium mucosum KCTC 23349, a Marine Alphaproteobacterium with Complex Ionic Requirements Isolated from Mediterranean Seawater at Malvarrosa Beach, Valencia, Spain.</title>
        <authorList>
            <person name="Arahal D.R."/>
            <person name="Shao Z."/>
            <person name="Lai Q."/>
            <person name="Pujalte M.J."/>
        </authorList>
    </citation>
    <scope>NUCLEOTIDE SEQUENCE [LARGE SCALE GENOMIC DNA]</scope>
    <source>
        <strain evidence="1 2">KCTC 23349</strain>
    </source>
</reference>
<accession>A0A037ZEM8</accession>
<proteinExistence type="predicted"/>
<evidence type="ECO:0000313" key="1">
    <source>
        <dbReference type="EMBL" id="KAJ54597.1"/>
    </source>
</evidence>
<keyword evidence="2" id="KW-1185">Reference proteome</keyword>
<protein>
    <submittedName>
        <fullName evidence="1">Uncharacterized protein</fullName>
    </submittedName>
</protein>
<dbReference type="Proteomes" id="UP000026249">
    <property type="component" value="Unassembled WGS sequence"/>
</dbReference>
<comment type="caution">
    <text evidence="1">The sequence shown here is derived from an EMBL/GenBank/DDBJ whole genome shotgun (WGS) entry which is preliminary data.</text>
</comment>
<organism evidence="1 2">
    <name type="scientific">Actibacterium mucosum KCTC 23349</name>
    <dbReference type="NCBI Taxonomy" id="1454373"/>
    <lineage>
        <taxon>Bacteria</taxon>
        <taxon>Pseudomonadati</taxon>
        <taxon>Pseudomonadota</taxon>
        <taxon>Alphaproteobacteria</taxon>
        <taxon>Rhodobacterales</taxon>
        <taxon>Roseobacteraceae</taxon>
        <taxon>Actibacterium</taxon>
    </lineage>
</organism>
<dbReference type="RefSeq" id="WP_035261479.1">
    <property type="nucleotide sequence ID" value="NZ_JFKE01000007.1"/>
</dbReference>
<evidence type="ECO:0000313" key="2">
    <source>
        <dbReference type="Proteomes" id="UP000026249"/>
    </source>
</evidence>
<gene>
    <name evidence="1" type="ORF">ACMU_17990</name>
</gene>
<dbReference type="OrthoDB" id="7916272at2"/>